<dbReference type="GO" id="GO:0070814">
    <property type="term" value="P:hydrogen sulfide biosynthetic process"/>
    <property type="evidence" value="ECO:0007669"/>
    <property type="project" value="UniProtKB-UniPathway"/>
</dbReference>
<dbReference type="PATRIC" id="fig|1315976.3.peg.3016"/>
<evidence type="ECO:0000259" key="13">
    <source>
        <dbReference type="PROSITE" id="PS50902"/>
    </source>
</evidence>
<dbReference type="PANTHER" id="PTHR19384:SF128">
    <property type="entry name" value="NADPH OXIDOREDUCTASE A"/>
    <property type="match status" value="1"/>
</dbReference>
<dbReference type="EMBL" id="AQQO01000360">
    <property type="protein sequence ID" value="EON87437.1"/>
    <property type="molecule type" value="Genomic_DNA"/>
</dbReference>
<feature type="binding site" evidence="12">
    <location>
        <begin position="72"/>
        <end position="77"/>
    </location>
    <ligand>
        <name>FMN</name>
        <dbReference type="ChEBI" id="CHEBI:58210"/>
    </ligand>
</feature>
<keyword evidence="7 11" id="KW-0249">Electron transport</keyword>
<dbReference type="NCBIfam" id="NF008197">
    <property type="entry name" value="PRK10953.1"/>
    <property type="match status" value="1"/>
</dbReference>
<name>R8AMA0_PLESH</name>
<proteinExistence type="predicted"/>
<dbReference type="Proteomes" id="UP000014012">
    <property type="component" value="Unassembled WGS sequence"/>
</dbReference>
<dbReference type="PRINTS" id="PR00371">
    <property type="entry name" value="FPNCR"/>
</dbReference>
<dbReference type="InterPro" id="IPR017938">
    <property type="entry name" value="Riboflavin_synthase-like_b-brl"/>
</dbReference>
<dbReference type="InterPro" id="IPR029039">
    <property type="entry name" value="Flavoprotein-like_sf"/>
</dbReference>
<dbReference type="InterPro" id="IPR001433">
    <property type="entry name" value="OxRdtase_FAD/NAD-bd"/>
</dbReference>
<comment type="caution">
    <text evidence="15">The sequence shown here is derived from an EMBL/GenBank/DDBJ whole genome shotgun (WGS) entry which is preliminary data.</text>
</comment>
<evidence type="ECO:0000256" key="12">
    <source>
        <dbReference type="PIRSR" id="PIRSR000207-1"/>
    </source>
</evidence>
<feature type="domain" description="Flavodoxin-like" evidence="13">
    <location>
        <begin position="66"/>
        <end position="204"/>
    </location>
</feature>
<evidence type="ECO:0000256" key="1">
    <source>
        <dbReference type="ARBA" id="ARBA00022448"/>
    </source>
</evidence>
<dbReference type="InterPro" id="IPR003097">
    <property type="entry name" value="CysJ-like_FAD-binding"/>
</dbReference>
<dbReference type="GO" id="GO:0005829">
    <property type="term" value="C:cytosol"/>
    <property type="evidence" value="ECO:0007669"/>
    <property type="project" value="TreeGrafter"/>
</dbReference>
<dbReference type="Pfam" id="PF00667">
    <property type="entry name" value="FAD_binding_1"/>
    <property type="match status" value="1"/>
</dbReference>
<feature type="binding site" evidence="12">
    <location>
        <begin position="155"/>
        <end position="164"/>
    </location>
    <ligand>
        <name>FMN</name>
        <dbReference type="ChEBI" id="CHEBI:58210"/>
    </ligand>
</feature>
<dbReference type="PANTHER" id="PTHR19384">
    <property type="entry name" value="NITRIC OXIDE SYNTHASE-RELATED"/>
    <property type="match status" value="1"/>
</dbReference>
<keyword evidence="2 11" id="KW-0028">Amino-acid biosynthesis</keyword>
<feature type="binding site" evidence="12">
    <location>
        <begin position="410"/>
        <end position="412"/>
    </location>
    <ligand>
        <name>FAD</name>
        <dbReference type="ChEBI" id="CHEBI:57692"/>
    </ligand>
</feature>
<evidence type="ECO:0000256" key="10">
    <source>
        <dbReference type="ARBA" id="ARBA00052219"/>
    </source>
</evidence>
<dbReference type="UniPathway" id="UPA00140">
    <property type="reaction ID" value="UER00207"/>
</dbReference>
<dbReference type="PRINTS" id="PR00369">
    <property type="entry name" value="FLAVODOXIN"/>
</dbReference>
<keyword evidence="4 11" id="KW-0288">FMN</keyword>
<dbReference type="InterPro" id="IPR039261">
    <property type="entry name" value="FNR_nucleotide-bd"/>
</dbReference>
<dbReference type="Pfam" id="PF00175">
    <property type="entry name" value="NAD_binding_1"/>
    <property type="match status" value="1"/>
</dbReference>
<gene>
    <name evidence="15" type="ORF">PLESHI_15789</name>
</gene>
<dbReference type="InterPro" id="IPR001094">
    <property type="entry name" value="Flavdoxin-like"/>
</dbReference>
<comment type="cofactor">
    <cofactor evidence="11 12">
        <name>FAD</name>
        <dbReference type="ChEBI" id="CHEBI:57692"/>
    </cofactor>
    <text evidence="11 12">Binds 1 FAD per subunit.</text>
</comment>
<dbReference type="Gene3D" id="3.40.50.360">
    <property type="match status" value="1"/>
</dbReference>
<evidence type="ECO:0000256" key="2">
    <source>
        <dbReference type="ARBA" id="ARBA00022605"/>
    </source>
</evidence>
<dbReference type="GO" id="GO:0019344">
    <property type="term" value="P:cysteine biosynthetic process"/>
    <property type="evidence" value="ECO:0007669"/>
    <property type="project" value="UniProtKB-KW"/>
</dbReference>
<feature type="binding site" evidence="12">
    <location>
        <begin position="425"/>
        <end position="428"/>
    </location>
    <ligand>
        <name>FAD</name>
        <dbReference type="ChEBI" id="CHEBI:57692"/>
    </ligand>
</feature>
<dbReference type="SUPFAM" id="SSF52218">
    <property type="entry name" value="Flavoproteins"/>
    <property type="match status" value="1"/>
</dbReference>
<comment type="pathway">
    <text evidence="11">Sulfur metabolism; hydrogen sulfide biosynthesis; hydrogen sulfide from sulfite (NADPH route): step 1/1.</text>
</comment>
<dbReference type="GO" id="GO:0010181">
    <property type="term" value="F:FMN binding"/>
    <property type="evidence" value="ECO:0007669"/>
    <property type="project" value="InterPro"/>
</dbReference>
<keyword evidence="8 11" id="KW-0560">Oxidoreductase</keyword>
<evidence type="ECO:0000256" key="11">
    <source>
        <dbReference type="PIRNR" id="PIRNR000207"/>
    </source>
</evidence>
<dbReference type="AlphaFoldDB" id="R8AMA0"/>
<dbReference type="NCBIfam" id="TIGR01931">
    <property type="entry name" value="cysJ"/>
    <property type="match status" value="1"/>
</dbReference>
<dbReference type="InterPro" id="IPR001709">
    <property type="entry name" value="Flavoprot_Pyr_Nucl_cyt_Rdtase"/>
</dbReference>
<dbReference type="FunFam" id="3.40.50.80:FF:000001">
    <property type="entry name" value="NADPH--cytochrome P450 reductase 1"/>
    <property type="match status" value="1"/>
</dbReference>
<protein>
    <recommendedName>
        <fullName evidence="11">Sulfite reductase [NADPH] flavoprotein alpha-component</fullName>
        <shortName evidence="11">SiR-FP</shortName>
        <ecNumber evidence="11">1.8.1.2</ecNumber>
    </recommendedName>
</protein>
<dbReference type="Pfam" id="PF00258">
    <property type="entry name" value="Flavodoxin_1"/>
    <property type="match status" value="1"/>
</dbReference>
<keyword evidence="9 11" id="KW-0198">Cysteine biosynthesis</keyword>
<evidence type="ECO:0000256" key="5">
    <source>
        <dbReference type="ARBA" id="ARBA00022827"/>
    </source>
</evidence>
<dbReference type="GO" id="GO:0050660">
    <property type="term" value="F:flavin adenine dinucleotide binding"/>
    <property type="evidence" value="ECO:0007669"/>
    <property type="project" value="InterPro"/>
</dbReference>
<keyword evidence="1 11" id="KW-0813">Transport</keyword>
<dbReference type="SUPFAM" id="SSF52343">
    <property type="entry name" value="Ferredoxin reductase-like, C-terminal NADP-linked domain"/>
    <property type="match status" value="1"/>
</dbReference>
<comment type="function">
    <text evidence="11">Component of the sulfite reductase complex that catalyzes the 6-electron reduction of sulfite to sulfide. This is one of several activities required for the biosynthesis of L-cysteine from sulfate. The flavoprotein component catalyzes the electron flow from NADPH -&gt; FAD -&gt; FMN to the hemoprotein component.</text>
</comment>
<comment type="subunit">
    <text evidence="11">Alpha(8)-beta(8). The alpha component is a flavoprotein, the beta component is a hemoprotein.</text>
</comment>
<keyword evidence="3 11" id="KW-0285">Flavoprotein</keyword>
<dbReference type="OrthoDB" id="9816402at2"/>
<dbReference type="GO" id="GO:0004783">
    <property type="term" value="F:sulfite reductase (NADPH) activity"/>
    <property type="evidence" value="ECO:0007669"/>
    <property type="project" value="UniProtKB-EC"/>
</dbReference>
<feature type="binding site" evidence="12">
    <location>
        <begin position="531"/>
        <end position="535"/>
    </location>
    <ligand>
        <name>NADP(+)</name>
        <dbReference type="ChEBI" id="CHEBI:58349"/>
    </ligand>
</feature>
<dbReference type="CDD" id="cd06199">
    <property type="entry name" value="SiR"/>
    <property type="match status" value="1"/>
</dbReference>
<dbReference type="Gene3D" id="2.40.30.10">
    <property type="entry name" value="Translation factors"/>
    <property type="match status" value="1"/>
</dbReference>
<evidence type="ECO:0000256" key="3">
    <source>
        <dbReference type="ARBA" id="ARBA00022630"/>
    </source>
</evidence>
<evidence type="ECO:0000256" key="7">
    <source>
        <dbReference type="ARBA" id="ARBA00022982"/>
    </source>
</evidence>
<dbReference type="SUPFAM" id="SSF63380">
    <property type="entry name" value="Riboflavin synthase domain-like"/>
    <property type="match status" value="1"/>
</dbReference>
<evidence type="ECO:0000256" key="8">
    <source>
        <dbReference type="ARBA" id="ARBA00023002"/>
    </source>
</evidence>
<dbReference type="PIRSF" id="PIRSF000207">
    <property type="entry name" value="SiR-FP_CysJ"/>
    <property type="match status" value="1"/>
</dbReference>
<dbReference type="InterPro" id="IPR023173">
    <property type="entry name" value="NADPH_Cyt_P450_Rdtase_alpha"/>
</dbReference>
<dbReference type="Gene3D" id="1.20.990.10">
    <property type="entry name" value="NADPH-cytochrome p450 Reductase, Chain A, domain 3"/>
    <property type="match status" value="1"/>
</dbReference>
<evidence type="ECO:0000256" key="6">
    <source>
        <dbReference type="ARBA" id="ARBA00022857"/>
    </source>
</evidence>
<evidence type="ECO:0000259" key="14">
    <source>
        <dbReference type="PROSITE" id="PS51384"/>
    </source>
</evidence>
<accession>R8AMA0</accession>
<feature type="binding site" evidence="12">
    <location>
        <begin position="525"/>
        <end position="526"/>
    </location>
    <ligand>
        <name>NADP(+)</name>
        <dbReference type="ChEBI" id="CHEBI:58349"/>
    </ligand>
</feature>
<evidence type="ECO:0000256" key="4">
    <source>
        <dbReference type="ARBA" id="ARBA00022643"/>
    </source>
</evidence>
<feature type="binding site" evidence="12">
    <location>
        <begin position="392"/>
        <end position="395"/>
    </location>
    <ligand>
        <name>FAD</name>
        <dbReference type="ChEBI" id="CHEBI:57692"/>
    </ligand>
</feature>
<dbReference type="Gene3D" id="3.40.50.80">
    <property type="entry name" value="Nucleotide-binding domain of ferredoxin-NADP reductase (FNR) module"/>
    <property type="match status" value="1"/>
</dbReference>
<keyword evidence="5 11" id="KW-0274">FAD</keyword>
<reference evidence="15 16" key="1">
    <citation type="journal article" date="2013" name="Genome Announc.">
        <title>Genome Sequence of Plesiomonas shigelloides Strain 302-73 (Serotype O1).</title>
        <authorList>
            <person name="Pique N."/>
            <person name="Aquilini E."/>
            <person name="Alioto T."/>
            <person name="Minana-Galbis D."/>
            <person name="Tomas J.M."/>
        </authorList>
    </citation>
    <scope>NUCLEOTIDE SEQUENCE [LARGE SCALE GENOMIC DNA]</scope>
    <source>
        <strain evidence="15 16">302-73</strain>
    </source>
</reference>
<dbReference type="PROSITE" id="PS51384">
    <property type="entry name" value="FAD_FR"/>
    <property type="match status" value="1"/>
</dbReference>
<sequence>MSAKDLLTTGAPFPPEQLSRLQQTLAQASPLQLAWLSGYTWALSQSSSVTLAAEGAVTAAAARPLITLWSASQTGNARRVAEQLQQQLQAQGWQVEHWRSGEVKTKTLAQLSVLLVVAATYGEGEPPEEALGLHKFLLSARAPQLEHLRYAVLGLGDSSYEHFCQTGKDFDRRLSELGAQPLLARVDADVDFAATASHWQQEVLAALAPLAAAAGASPSSVVTPVAAAVAAAVGAVYQRDNPCTVSLLARQKITGRNSSKDIQHIELDLAGTGLTYQPGDALGVWQHNDPALVAELLQLTGLPADALVTLDGQPLRLADALREKLELSQNAPTVVAAYAELSGDATLLALRDDKAALRAYAQRHSVPTMLATIPAALSAQQLVELLRRLTPRLYSIASSQAEVGEEVHLTVGVVRYAEGDKTRTGAASGYLGERLSEGDSLRVFVEPNDQFRLPRSPNAPVIMIGPGTGIAPFRAFMQQRAAEGAGGPNWLFFGNPHFTEDFLYQVEWQRWVKEGVVSRISLAWSRDQAQKIYVQDRLREQGAEIWQWLQQGAHLYVCGDASKMAHDVQQALLDIVAQHGDMDAAQSEAYLDELRAAQRYQRDVY</sequence>
<dbReference type="RefSeq" id="WP_010864748.1">
    <property type="nucleotide sequence ID" value="NZ_KB944511.1"/>
</dbReference>
<comment type="cofactor">
    <cofactor evidence="11 12">
        <name>FMN</name>
        <dbReference type="ChEBI" id="CHEBI:58210"/>
    </cofactor>
    <text evidence="11 12">Binds 1 FMN per subunit.</text>
</comment>
<dbReference type="PROSITE" id="PS50902">
    <property type="entry name" value="FLAVODOXIN_LIKE"/>
    <property type="match status" value="1"/>
</dbReference>
<evidence type="ECO:0000313" key="16">
    <source>
        <dbReference type="Proteomes" id="UP000014012"/>
    </source>
</evidence>
<keyword evidence="6 11" id="KW-0521">NADP</keyword>
<dbReference type="InterPro" id="IPR017927">
    <property type="entry name" value="FAD-bd_FR_type"/>
</dbReference>
<feature type="binding site" evidence="12">
    <location>
        <position position="605"/>
    </location>
    <ligand>
        <name>FAD</name>
        <dbReference type="ChEBI" id="CHEBI:57692"/>
    </ligand>
</feature>
<evidence type="ECO:0000256" key="9">
    <source>
        <dbReference type="ARBA" id="ARBA00023192"/>
    </source>
</evidence>
<organism evidence="15 16">
    <name type="scientific">Plesiomonas shigelloides 302-73</name>
    <dbReference type="NCBI Taxonomy" id="1315976"/>
    <lineage>
        <taxon>Bacteria</taxon>
        <taxon>Pseudomonadati</taxon>
        <taxon>Pseudomonadota</taxon>
        <taxon>Gammaproteobacteria</taxon>
        <taxon>Enterobacterales</taxon>
        <taxon>Enterobacteriaceae</taxon>
        <taxon>Plesiomonas</taxon>
    </lineage>
</organism>
<dbReference type="HOGENOM" id="CLU_001570_17_7_6"/>
<feature type="domain" description="FAD-binding FR-type" evidence="14">
    <location>
        <begin position="240"/>
        <end position="454"/>
    </location>
</feature>
<dbReference type="InterPro" id="IPR008254">
    <property type="entry name" value="Flavodoxin/NO_synth"/>
</dbReference>
<dbReference type="InterPro" id="IPR010199">
    <property type="entry name" value="CysJ"/>
</dbReference>
<dbReference type="STRING" id="703.SAMEA2665130_02714"/>
<comment type="catalytic activity">
    <reaction evidence="10 11">
        <text>hydrogen sulfide + 3 NADP(+) + 3 H2O = sulfite + 3 NADPH + 4 H(+)</text>
        <dbReference type="Rhea" id="RHEA:13801"/>
        <dbReference type="ChEBI" id="CHEBI:15377"/>
        <dbReference type="ChEBI" id="CHEBI:15378"/>
        <dbReference type="ChEBI" id="CHEBI:17359"/>
        <dbReference type="ChEBI" id="CHEBI:29919"/>
        <dbReference type="ChEBI" id="CHEBI:57783"/>
        <dbReference type="ChEBI" id="CHEBI:58349"/>
        <dbReference type="EC" id="1.8.1.2"/>
    </reaction>
</comment>
<evidence type="ECO:0000313" key="15">
    <source>
        <dbReference type="EMBL" id="EON87437.1"/>
    </source>
</evidence>
<feature type="binding site" evidence="12">
    <location>
        <position position="567"/>
    </location>
    <ligand>
        <name>NADP(+)</name>
        <dbReference type="ChEBI" id="CHEBI:58349"/>
    </ligand>
</feature>
<keyword evidence="16" id="KW-1185">Reference proteome</keyword>
<feature type="binding site" evidence="12">
    <location>
        <position position="416"/>
    </location>
    <ligand>
        <name>FAD</name>
        <dbReference type="ChEBI" id="CHEBI:57692"/>
    </ligand>
</feature>
<dbReference type="EC" id="1.8.1.2" evidence="11"/>